<name>A0A5N5ITN7_9FLAO</name>
<evidence type="ECO:0008006" key="3">
    <source>
        <dbReference type="Google" id="ProtNLM"/>
    </source>
</evidence>
<reference evidence="1" key="1">
    <citation type="submission" date="2019-10" db="EMBL/GenBank/DDBJ databases">
        <title>Muricauda hadale sp. nov., a piezophilic bacterium isolated from hadopelagic water of the Mariana Trench.</title>
        <authorList>
            <person name="Wei Y."/>
        </authorList>
    </citation>
    <scope>NUCLEOTIDE SEQUENCE [LARGE SCALE GENOMIC DNA]</scope>
    <source>
        <strain evidence="1">MT-229</strain>
    </source>
</reference>
<dbReference type="OrthoDB" id="7041536at2"/>
<comment type="caution">
    <text evidence="1">The sequence shown here is derived from an EMBL/GenBank/DDBJ whole genome shotgun (WGS) entry which is preliminary data.</text>
</comment>
<accession>A0A5N5ITN7</accession>
<dbReference type="Proteomes" id="UP000319204">
    <property type="component" value="Unassembled WGS sequence"/>
</dbReference>
<dbReference type="AlphaFoldDB" id="A0A5N5ITN7"/>
<dbReference type="InterPro" id="IPR026988">
    <property type="entry name" value="YaaC-like"/>
</dbReference>
<evidence type="ECO:0000313" key="1">
    <source>
        <dbReference type="EMBL" id="KAB5490791.1"/>
    </source>
</evidence>
<dbReference type="Pfam" id="PF14175">
    <property type="entry name" value="YaaC"/>
    <property type="match status" value="1"/>
</dbReference>
<gene>
    <name evidence="1" type="ORF">FOT42_004990</name>
</gene>
<dbReference type="RefSeq" id="WP_151889484.1">
    <property type="nucleotide sequence ID" value="NZ_VNIK02000002.1"/>
</dbReference>
<proteinExistence type="predicted"/>
<keyword evidence="2" id="KW-1185">Reference proteome</keyword>
<dbReference type="EMBL" id="VNIK02000002">
    <property type="protein sequence ID" value="KAB5490791.1"/>
    <property type="molecule type" value="Genomic_DNA"/>
</dbReference>
<sequence>MGVRGYKPTQKEIYNISTTNNDVYLQLWQELQMLRYLRGGKAPYGKKVTAPYIDQAKTYFNDAVKSNWKSSGLIYYYSFLNLAKALIVSKRYLSGTYLASTNVYHGLSAQTQSINNLLDFEIEIHPKVSRGKKNIFAIFYKAVTGVEWPFNHNVKVTVGDIISYCQDIEHESTNFYGIDKKVLPVYSTIRYSNKEAWFEILCNDEYLNNLLNDLPFELYSLVHKKFVSRFDFSDWKSEYNVHSSQFSRNTLINFKPLSLNGSSLQVRIQEISREAQIALAGFFVYPSHQNLQENYWYFITKLDVGARRLVWRPILSNYLFAFVLSTILRYYPFLFYSDSQDSFISEAWCNQSPETTLRQLLMEFTNPSIRLN</sequence>
<organism evidence="1 2">
    <name type="scientific">Flagellimonas hadalis</name>
    <dbReference type="NCBI Taxonomy" id="2597517"/>
    <lineage>
        <taxon>Bacteria</taxon>
        <taxon>Pseudomonadati</taxon>
        <taxon>Bacteroidota</taxon>
        <taxon>Flavobacteriia</taxon>
        <taxon>Flavobacteriales</taxon>
        <taxon>Flavobacteriaceae</taxon>
        <taxon>Flagellimonas</taxon>
    </lineage>
</organism>
<evidence type="ECO:0000313" key="2">
    <source>
        <dbReference type="Proteomes" id="UP000319204"/>
    </source>
</evidence>
<protein>
    <recommendedName>
        <fullName evidence="3">YaaC-like Protein</fullName>
    </recommendedName>
</protein>